<dbReference type="Pfam" id="PF00172">
    <property type="entry name" value="Zn_clus"/>
    <property type="match status" value="1"/>
</dbReference>
<keyword evidence="4" id="KW-0804">Transcription</keyword>
<dbReference type="InterPro" id="IPR001138">
    <property type="entry name" value="Zn2Cys6_DnaBD"/>
</dbReference>
<organism evidence="7 8">
    <name type="scientific">Penicillium digitatum</name>
    <name type="common">Green mold</name>
    <dbReference type="NCBI Taxonomy" id="36651"/>
    <lineage>
        <taxon>Eukaryota</taxon>
        <taxon>Fungi</taxon>
        <taxon>Dikarya</taxon>
        <taxon>Ascomycota</taxon>
        <taxon>Pezizomycotina</taxon>
        <taxon>Eurotiomycetes</taxon>
        <taxon>Eurotiomycetidae</taxon>
        <taxon>Eurotiales</taxon>
        <taxon>Aspergillaceae</taxon>
        <taxon>Penicillium</taxon>
    </lineage>
</organism>
<comment type="subcellular location">
    <subcellularLocation>
        <location evidence="1">Nucleus</location>
    </subcellularLocation>
</comment>
<gene>
    <name evidence="7" type="ORF">Pdw03_0291</name>
</gene>
<evidence type="ECO:0000256" key="1">
    <source>
        <dbReference type="ARBA" id="ARBA00004123"/>
    </source>
</evidence>
<dbReference type="SUPFAM" id="SSF57701">
    <property type="entry name" value="Zn2/Cys6 DNA-binding domain"/>
    <property type="match status" value="1"/>
</dbReference>
<keyword evidence="3" id="KW-0238">DNA-binding</keyword>
<evidence type="ECO:0000256" key="5">
    <source>
        <dbReference type="ARBA" id="ARBA00023242"/>
    </source>
</evidence>
<evidence type="ECO:0000259" key="6">
    <source>
        <dbReference type="PROSITE" id="PS50048"/>
    </source>
</evidence>
<dbReference type="GeneID" id="26230112"/>
<reference evidence="7 8" key="1">
    <citation type="submission" date="2020-08" db="EMBL/GenBank/DDBJ databases">
        <title>The completed genome sequence of the pathogenic ascomycete fungus Penicillium digitatum.</title>
        <authorList>
            <person name="Wang M."/>
        </authorList>
    </citation>
    <scope>NUCLEOTIDE SEQUENCE [LARGE SCALE GENOMIC DNA]</scope>
    <source>
        <strain evidence="7 8">PdW03</strain>
    </source>
</reference>
<sequence length="502" mass="56648">MDNTTSTDSPRRLKKAAPACEKCRVLKVRCIRHEEGQPCTKCARSNSECVVSEPRQRARVSQRAKPRLADLESKLANIISLLSHPSAPISGGVQPPVDLDCGLAAIPEYLSDSPNPSAEWMNQLYMASAELDEGLESSENHNTIENTLEKSWDTSTAIDAAWITDLGLGPVVLEHLLDRFRGMASYYPFVRLSSGWNAASMAEDRPFLLLAVAAAASSNYCHLQDALIQKFKESLSQRVLIAGEKDLDLLQGLLVHLAWFHFHFVPGSQQTYQYLQIGISMVIDLRLDQEAADLLEQRTELGDNYIREACRAYLGCYYMSSIISMSSGKPNNLQFHEAMLRCAMMLQQQPEFDTDLLMYPVTKVLQFAEEICETYRFEGIHGARLYIHAERFTTRLEEWWSSLSTDLRNTVLLINGYHAVKIRIQEMGLVYCYGQRRPPPPKAQDEFTMLSTPPMIISNLVKCVSSTKEFLDFFFTIPAAQHGCLWDSQKYLNGTGRLHSNL</sequence>
<dbReference type="VEuPathDB" id="FungiDB:PDIP_17900"/>
<dbReference type="CDD" id="cd00067">
    <property type="entry name" value="GAL4"/>
    <property type="match status" value="1"/>
</dbReference>
<dbReference type="VEuPathDB" id="FungiDB:PDIP_17890"/>
<dbReference type="SMART" id="SM00066">
    <property type="entry name" value="GAL4"/>
    <property type="match status" value="1"/>
</dbReference>
<keyword evidence="2" id="KW-0805">Transcription regulation</keyword>
<dbReference type="AlphaFoldDB" id="A0A7T6XQ67"/>
<dbReference type="GO" id="GO:0005634">
    <property type="term" value="C:nucleus"/>
    <property type="evidence" value="ECO:0007669"/>
    <property type="project" value="UniProtKB-SubCell"/>
</dbReference>
<dbReference type="InterPro" id="IPR051089">
    <property type="entry name" value="prtT"/>
</dbReference>
<dbReference type="GO" id="GO:0008270">
    <property type="term" value="F:zinc ion binding"/>
    <property type="evidence" value="ECO:0007669"/>
    <property type="project" value="InterPro"/>
</dbReference>
<feature type="domain" description="Zn(2)-C6 fungal-type" evidence="6">
    <location>
        <begin position="19"/>
        <end position="51"/>
    </location>
</feature>
<dbReference type="PANTHER" id="PTHR31845:SF10">
    <property type="entry name" value="ZN(II)2CYS6 TRANSCRIPTION FACTOR (EUROFUNG)"/>
    <property type="match status" value="1"/>
</dbReference>
<accession>A0A7T6XQ67</accession>
<proteinExistence type="predicted"/>
<evidence type="ECO:0000313" key="8">
    <source>
        <dbReference type="Proteomes" id="UP000595662"/>
    </source>
</evidence>
<evidence type="ECO:0000256" key="3">
    <source>
        <dbReference type="ARBA" id="ARBA00023125"/>
    </source>
</evidence>
<dbReference type="RefSeq" id="XP_065957284.1">
    <property type="nucleotide sequence ID" value="XM_066099557.1"/>
</dbReference>
<keyword evidence="5" id="KW-0539">Nucleus</keyword>
<dbReference type="Proteomes" id="UP000595662">
    <property type="component" value="Chromosome 4"/>
</dbReference>
<dbReference type="Gene3D" id="4.10.240.10">
    <property type="entry name" value="Zn(2)-C6 fungal-type DNA-binding domain"/>
    <property type="match status" value="1"/>
</dbReference>
<dbReference type="PANTHER" id="PTHR31845">
    <property type="entry name" value="FINGER DOMAIN PROTEIN, PUTATIVE-RELATED"/>
    <property type="match status" value="1"/>
</dbReference>
<dbReference type="GO" id="GO:0000981">
    <property type="term" value="F:DNA-binding transcription factor activity, RNA polymerase II-specific"/>
    <property type="evidence" value="ECO:0007669"/>
    <property type="project" value="InterPro"/>
</dbReference>
<evidence type="ECO:0000313" key="7">
    <source>
        <dbReference type="EMBL" id="QQK45393.1"/>
    </source>
</evidence>
<name>A0A7T6XQ67_PENDI</name>
<evidence type="ECO:0000256" key="4">
    <source>
        <dbReference type="ARBA" id="ARBA00023163"/>
    </source>
</evidence>
<dbReference type="PROSITE" id="PS50048">
    <property type="entry name" value="ZN2_CY6_FUNGAL_2"/>
    <property type="match status" value="1"/>
</dbReference>
<protein>
    <submittedName>
        <fullName evidence="7">Fungal transcriptional regulatory protein, N-terminal</fullName>
    </submittedName>
</protein>
<dbReference type="PROSITE" id="PS00463">
    <property type="entry name" value="ZN2_CY6_FUNGAL_1"/>
    <property type="match status" value="1"/>
</dbReference>
<evidence type="ECO:0000256" key="2">
    <source>
        <dbReference type="ARBA" id="ARBA00023015"/>
    </source>
</evidence>
<dbReference type="GO" id="GO:0000976">
    <property type="term" value="F:transcription cis-regulatory region binding"/>
    <property type="evidence" value="ECO:0007669"/>
    <property type="project" value="TreeGrafter"/>
</dbReference>
<dbReference type="InterPro" id="IPR036864">
    <property type="entry name" value="Zn2-C6_fun-type_DNA-bd_sf"/>
</dbReference>
<dbReference type="EMBL" id="CP060777">
    <property type="protein sequence ID" value="QQK45393.1"/>
    <property type="molecule type" value="Genomic_DNA"/>
</dbReference>